<dbReference type="GO" id="GO:0030527">
    <property type="term" value="F:structural constituent of chromatin"/>
    <property type="evidence" value="ECO:0007669"/>
    <property type="project" value="InterPro"/>
</dbReference>
<protein>
    <submittedName>
        <fullName evidence="5">H101 protein</fullName>
    </submittedName>
</protein>
<keyword evidence="6" id="KW-1185">Reference proteome</keyword>
<dbReference type="InterPro" id="IPR036388">
    <property type="entry name" value="WH-like_DNA-bd_sf"/>
</dbReference>
<dbReference type="Gene3D" id="1.10.10.10">
    <property type="entry name" value="Winged helix-like DNA-binding domain superfamily/Winged helix DNA-binding domain"/>
    <property type="match status" value="1"/>
</dbReference>
<feature type="compositionally biased region" description="Basic residues" evidence="3">
    <location>
        <begin position="145"/>
        <end position="158"/>
    </location>
</feature>
<dbReference type="OrthoDB" id="9634976at2759"/>
<dbReference type="GO" id="GO:0006334">
    <property type="term" value="P:nucleosome assembly"/>
    <property type="evidence" value="ECO:0007669"/>
    <property type="project" value="InterPro"/>
</dbReference>
<organism evidence="5 6">
    <name type="scientific">Loxia curvirostra</name>
    <name type="common">Red crossbill</name>
    <dbReference type="NCBI Taxonomy" id="64802"/>
    <lineage>
        <taxon>Eukaryota</taxon>
        <taxon>Metazoa</taxon>
        <taxon>Chordata</taxon>
        <taxon>Craniata</taxon>
        <taxon>Vertebrata</taxon>
        <taxon>Euteleostomi</taxon>
        <taxon>Archelosauria</taxon>
        <taxon>Archosauria</taxon>
        <taxon>Dinosauria</taxon>
        <taxon>Saurischia</taxon>
        <taxon>Theropoda</taxon>
        <taxon>Coelurosauria</taxon>
        <taxon>Aves</taxon>
        <taxon>Neognathae</taxon>
        <taxon>Neoaves</taxon>
        <taxon>Telluraves</taxon>
        <taxon>Australaves</taxon>
        <taxon>Passeriformes</taxon>
        <taxon>Passeroidea</taxon>
        <taxon>Fringillidae</taxon>
        <taxon>Carduelinae</taxon>
        <taxon>Loxia</taxon>
    </lineage>
</organism>
<dbReference type="InterPro" id="IPR036390">
    <property type="entry name" value="WH_DNA-bd_sf"/>
</dbReference>
<evidence type="ECO:0000256" key="1">
    <source>
        <dbReference type="ARBA" id="ARBA00023125"/>
    </source>
</evidence>
<dbReference type="Proteomes" id="UP000564784">
    <property type="component" value="Unassembled WGS sequence"/>
</dbReference>
<evidence type="ECO:0000256" key="3">
    <source>
        <dbReference type="SAM" id="MobiDB-lite"/>
    </source>
</evidence>
<feature type="region of interest" description="Disordered" evidence="3">
    <location>
        <begin position="1"/>
        <end position="221"/>
    </location>
</feature>
<evidence type="ECO:0000313" key="5">
    <source>
        <dbReference type="EMBL" id="NWY98311.1"/>
    </source>
</evidence>
<comment type="subcellular location">
    <subcellularLocation>
        <location evidence="2">Nucleus</location>
    </subcellularLocation>
</comment>
<evidence type="ECO:0000313" key="6">
    <source>
        <dbReference type="Proteomes" id="UP000564784"/>
    </source>
</evidence>
<dbReference type="GO" id="GO:0005634">
    <property type="term" value="C:nucleus"/>
    <property type="evidence" value="ECO:0007669"/>
    <property type="project" value="UniProtKB-SubCell"/>
</dbReference>
<dbReference type="EMBL" id="VZSM01004226">
    <property type="protein sequence ID" value="NWY98311.1"/>
    <property type="molecule type" value="Genomic_DNA"/>
</dbReference>
<comment type="caution">
    <text evidence="5">The sequence shown here is derived from an EMBL/GenBank/DDBJ whole genome shotgun (WGS) entry which is preliminary data.</text>
</comment>
<dbReference type="GO" id="GO:0000786">
    <property type="term" value="C:nucleosome"/>
    <property type="evidence" value="ECO:0007669"/>
    <property type="project" value="InterPro"/>
</dbReference>
<dbReference type="GO" id="GO:0003677">
    <property type="term" value="F:DNA binding"/>
    <property type="evidence" value="ECO:0007669"/>
    <property type="project" value="UniProtKB-KW"/>
</dbReference>
<dbReference type="CDD" id="cd00073">
    <property type="entry name" value="H15"/>
    <property type="match status" value="1"/>
</dbReference>
<evidence type="ECO:0000256" key="2">
    <source>
        <dbReference type="RuleBase" id="RU003894"/>
    </source>
</evidence>
<sequence>QTEAGTMLDTAVAAPSTRATTRKPKKAASGSKACEPAGPSVTQPITGAMSTPKERKGLSLATFRKALASSGYDVERNQSRNKLGPKSLVSNGTLVQTKDMGASGSSKLNKKPGETKKKATKEKTAAKPRKLVAKQPASPAEKPKKAVVVKKSSKKAKKPAATAAKKAAKMAKSPKRATQAGHPKEATKSPAKEKAVKPAAAKPKAAKPKVAKAKKAVPKKK</sequence>
<dbReference type="SMART" id="SM00526">
    <property type="entry name" value="H15"/>
    <property type="match status" value="1"/>
</dbReference>
<feature type="domain" description="H15" evidence="4">
    <location>
        <begin position="37"/>
        <end position="110"/>
    </location>
</feature>
<gene>
    <name evidence="5" type="primary">H101_1</name>
    <name evidence="5" type="ORF">LOXCUR_R07585</name>
</gene>
<dbReference type="SUPFAM" id="SSF46785">
    <property type="entry name" value="Winged helix' DNA-binding domain"/>
    <property type="match status" value="1"/>
</dbReference>
<feature type="non-terminal residue" evidence="5">
    <location>
        <position position="1"/>
    </location>
</feature>
<feature type="compositionally biased region" description="Basic and acidic residues" evidence="3">
    <location>
        <begin position="111"/>
        <end position="125"/>
    </location>
</feature>
<feature type="compositionally biased region" description="Basic residues" evidence="3">
    <location>
        <begin position="166"/>
        <end position="175"/>
    </location>
</feature>
<dbReference type="Pfam" id="PF00538">
    <property type="entry name" value="Linker_histone"/>
    <property type="match status" value="1"/>
</dbReference>
<dbReference type="InterPro" id="IPR005818">
    <property type="entry name" value="Histone_H1/H5_H15"/>
</dbReference>
<accession>A0A7K7IWY6</accession>
<comment type="similarity">
    <text evidence="2">Belongs to the histone H1/H5 family.</text>
</comment>
<dbReference type="PRINTS" id="PR00624">
    <property type="entry name" value="HISTONEH5"/>
</dbReference>
<keyword evidence="1 2" id="KW-0238">DNA-binding</keyword>
<reference evidence="5 6" key="1">
    <citation type="submission" date="2019-09" db="EMBL/GenBank/DDBJ databases">
        <title>Bird 10,000 Genomes (B10K) Project - Family phase.</title>
        <authorList>
            <person name="Zhang G."/>
        </authorList>
    </citation>
    <scope>NUCLEOTIDE SEQUENCE [LARGE SCALE GENOMIC DNA]</scope>
    <source>
        <strain evidence="5">OUT-0011</strain>
        <tissue evidence="5">Muscle</tissue>
    </source>
</reference>
<keyword evidence="2" id="KW-0539">Nucleus</keyword>
<keyword evidence="2" id="KW-0158">Chromosome</keyword>
<evidence type="ECO:0000259" key="4">
    <source>
        <dbReference type="PROSITE" id="PS51504"/>
    </source>
</evidence>
<proteinExistence type="inferred from homology"/>
<dbReference type="AlphaFoldDB" id="A0A7K7IWY6"/>
<feature type="compositionally biased region" description="Basic and acidic residues" evidence="3">
    <location>
        <begin position="182"/>
        <end position="196"/>
    </location>
</feature>
<feature type="non-terminal residue" evidence="5">
    <location>
        <position position="221"/>
    </location>
</feature>
<dbReference type="PROSITE" id="PS51504">
    <property type="entry name" value="H15"/>
    <property type="match status" value="1"/>
</dbReference>
<dbReference type="InterPro" id="IPR005819">
    <property type="entry name" value="H1/H5"/>
</dbReference>
<name>A0A7K7IWY6_LOXCU</name>
<feature type="compositionally biased region" description="Polar residues" evidence="3">
    <location>
        <begin position="40"/>
        <end position="49"/>
    </location>
</feature>
<feature type="compositionally biased region" description="Basic residues" evidence="3">
    <location>
        <begin position="204"/>
        <end position="221"/>
    </location>
</feature>